<comment type="similarity">
    <text evidence="4">In the C-terminal section; belongs to the UbiA prenyltransferase family. Protoheme IX farnesyltransferase subfamily.</text>
</comment>
<evidence type="ECO:0000256" key="6">
    <source>
        <dbReference type="ARBA" id="ARBA00022692"/>
    </source>
</evidence>
<dbReference type="GO" id="GO:0048034">
    <property type="term" value="P:heme O biosynthetic process"/>
    <property type="evidence" value="ECO:0007669"/>
    <property type="project" value="UniProtKB-UniRule"/>
</dbReference>
<dbReference type="UniPathway" id="UPA00834">
    <property type="reaction ID" value="UER00712"/>
</dbReference>
<keyword evidence="7 11" id="KW-1133">Transmembrane helix</keyword>
<dbReference type="InterPro" id="IPR030470">
    <property type="entry name" value="UbiA_prenylTrfase_CS"/>
</dbReference>
<comment type="function">
    <text evidence="1 11">Converts heme B (protoheme IX) to heme O by substitution of the vinyl group on carbon 2 of heme B porphyrin ring with a hydroxyethyl farnesyl side group.</text>
</comment>
<comment type="subcellular location">
    <subcellularLocation>
        <location evidence="2 11">Cell membrane</location>
        <topology evidence="2 11">Multi-pass membrane protein</topology>
    </subcellularLocation>
</comment>
<dbReference type="InterPro" id="IPR044878">
    <property type="entry name" value="UbiA_sf"/>
</dbReference>
<evidence type="ECO:0000256" key="2">
    <source>
        <dbReference type="ARBA" id="ARBA00004651"/>
    </source>
</evidence>
<dbReference type="InterPro" id="IPR006369">
    <property type="entry name" value="Protohaem_IX_farnesylTrfase"/>
</dbReference>
<reference evidence="12" key="1">
    <citation type="journal article" date="2020" name="mSystems">
        <title>Genome- and Community-Level Interaction Insights into Carbon Utilization and Element Cycling Functions of Hydrothermarchaeota in Hydrothermal Sediment.</title>
        <authorList>
            <person name="Zhou Z."/>
            <person name="Liu Y."/>
            <person name="Xu W."/>
            <person name="Pan J."/>
            <person name="Luo Z.H."/>
            <person name="Li M."/>
        </authorList>
    </citation>
    <scope>NUCLEOTIDE SEQUENCE [LARGE SCALE GENOMIC DNA]</scope>
    <source>
        <strain evidence="12">SpSt-587</strain>
    </source>
</reference>
<dbReference type="PANTHER" id="PTHR43448:SF2">
    <property type="entry name" value="PROTOHEME IX FARNESYLTRANSFERASE, MITOCHONDRIAL"/>
    <property type="match status" value="1"/>
</dbReference>
<evidence type="ECO:0000256" key="5">
    <source>
        <dbReference type="ARBA" id="ARBA00022679"/>
    </source>
</evidence>
<comment type="pathway">
    <text evidence="3 11">Porphyrin-containing compound metabolism; heme O biosynthesis; heme O from protoheme: step 1/1.</text>
</comment>
<feature type="transmembrane region" description="Helical" evidence="11">
    <location>
        <begin position="238"/>
        <end position="258"/>
    </location>
</feature>
<evidence type="ECO:0000256" key="8">
    <source>
        <dbReference type="ARBA" id="ARBA00023133"/>
    </source>
</evidence>
<name>A0A7J3M3D3_ARCFL</name>
<keyword evidence="5 11" id="KW-0808">Transferase</keyword>
<evidence type="ECO:0000256" key="1">
    <source>
        <dbReference type="ARBA" id="ARBA00004019"/>
    </source>
</evidence>
<feature type="transmembrane region" description="Helical" evidence="11">
    <location>
        <begin position="84"/>
        <end position="102"/>
    </location>
</feature>
<evidence type="ECO:0000313" key="12">
    <source>
        <dbReference type="EMBL" id="HGT83218.1"/>
    </source>
</evidence>
<feature type="transmembrane region" description="Helical" evidence="11">
    <location>
        <begin position="20"/>
        <end position="36"/>
    </location>
</feature>
<dbReference type="HAMAP" id="MF_00154">
    <property type="entry name" value="CyoE_CtaB"/>
    <property type="match status" value="1"/>
</dbReference>
<dbReference type="Gene3D" id="1.20.120.1780">
    <property type="entry name" value="UbiA prenyltransferase"/>
    <property type="match status" value="1"/>
</dbReference>
<proteinExistence type="inferred from homology"/>
<feature type="transmembrane region" description="Helical" evidence="11">
    <location>
        <begin position="57"/>
        <end position="78"/>
    </location>
</feature>
<evidence type="ECO:0000256" key="10">
    <source>
        <dbReference type="ARBA" id="ARBA00047690"/>
    </source>
</evidence>
<dbReference type="PANTHER" id="PTHR43448">
    <property type="entry name" value="PROTOHEME IX FARNESYLTRANSFERASE, MITOCHONDRIAL"/>
    <property type="match status" value="1"/>
</dbReference>
<protein>
    <recommendedName>
        <fullName evidence="11">Protoheme IX farnesyltransferase</fullName>
        <ecNumber evidence="11">2.5.1.141</ecNumber>
    </recommendedName>
    <alternativeName>
        <fullName evidence="11">Heme B farnesyltransferase</fullName>
    </alternativeName>
    <alternativeName>
        <fullName evidence="11">Heme O synthase</fullName>
    </alternativeName>
</protein>
<dbReference type="Pfam" id="PF01040">
    <property type="entry name" value="UbiA"/>
    <property type="match status" value="1"/>
</dbReference>
<evidence type="ECO:0000256" key="9">
    <source>
        <dbReference type="ARBA" id="ARBA00023136"/>
    </source>
</evidence>
<dbReference type="PROSITE" id="PS00943">
    <property type="entry name" value="UBIA"/>
    <property type="match status" value="1"/>
</dbReference>
<comment type="similarity">
    <text evidence="11">Belongs to the UbiA prenyltransferase family. Protoheme IX farnesyltransferase subfamily.</text>
</comment>
<dbReference type="CDD" id="cd13957">
    <property type="entry name" value="PT_UbiA_Cox10"/>
    <property type="match status" value="1"/>
</dbReference>
<feature type="transmembrane region" description="Helical" evidence="11">
    <location>
        <begin position="206"/>
        <end position="226"/>
    </location>
</feature>
<dbReference type="InterPro" id="IPR000537">
    <property type="entry name" value="UbiA_prenyltransferase"/>
</dbReference>
<evidence type="ECO:0000256" key="11">
    <source>
        <dbReference type="HAMAP-Rule" id="MF_00154"/>
    </source>
</evidence>
<evidence type="ECO:0000256" key="7">
    <source>
        <dbReference type="ARBA" id="ARBA00022989"/>
    </source>
</evidence>
<comment type="catalytic activity">
    <reaction evidence="10 11">
        <text>heme b + (2E,6E)-farnesyl diphosphate + H2O = Fe(II)-heme o + diphosphate</text>
        <dbReference type="Rhea" id="RHEA:28070"/>
        <dbReference type="ChEBI" id="CHEBI:15377"/>
        <dbReference type="ChEBI" id="CHEBI:33019"/>
        <dbReference type="ChEBI" id="CHEBI:60344"/>
        <dbReference type="ChEBI" id="CHEBI:60530"/>
        <dbReference type="ChEBI" id="CHEBI:175763"/>
        <dbReference type="EC" id="2.5.1.141"/>
    </reaction>
</comment>
<dbReference type="Gene3D" id="1.10.357.140">
    <property type="entry name" value="UbiA prenyltransferase"/>
    <property type="match status" value="1"/>
</dbReference>
<evidence type="ECO:0000256" key="3">
    <source>
        <dbReference type="ARBA" id="ARBA00004919"/>
    </source>
</evidence>
<sequence length="259" mass="28753">MLTFVIAYIVAGGRDVTPGIATFLTISGTTALNMWLDRDIDALMMRTRKRPLPSGELSPSFCAIYGFSLFILGFILGLFTSIEFAFVLFLGLFFDIIVYTVMLKRNSPYSIIVGGFAGAMPALAGWVAVNGFTLPGFLIASIVLLWIPSHIWFIAIFYEEDYRRANIPMFPVVFGAKKTAVAIAIANSILLCILLLLYFAIPMHPIYLVIAIPIAAYFLFKTIKFASNPDKTRARKMYKLASIKLGFVFLAILIARFLA</sequence>
<accession>A0A7J3M3D3</accession>
<keyword evidence="9 11" id="KW-0472">Membrane</keyword>
<comment type="caution">
    <text evidence="12">The sequence shown here is derived from an EMBL/GenBank/DDBJ whole genome shotgun (WGS) entry which is preliminary data.</text>
</comment>
<gene>
    <name evidence="12" type="primary">cyoE</name>
    <name evidence="11" type="synonym">ctaB</name>
    <name evidence="12" type="ORF">ENT52_05775</name>
</gene>
<feature type="transmembrane region" description="Helical" evidence="11">
    <location>
        <begin position="179"/>
        <end position="200"/>
    </location>
</feature>
<keyword evidence="6 11" id="KW-0812">Transmembrane</keyword>
<comment type="miscellaneous">
    <text evidence="11">Carbon 2 of the heme B porphyrin ring is defined according to the Fischer nomenclature.</text>
</comment>
<dbReference type="EMBL" id="DSYZ01000109">
    <property type="protein sequence ID" value="HGT83218.1"/>
    <property type="molecule type" value="Genomic_DNA"/>
</dbReference>
<keyword evidence="11" id="KW-1003">Cell membrane</keyword>
<dbReference type="GO" id="GO:0008495">
    <property type="term" value="F:protoheme IX farnesyltransferase activity"/>
    <property type="evidence" value="ECO:0007669"/>
    <property type="project" value="UniProtKB-UniRule"/>
</dbReference>
<feature type="transmembrane region" description="Helical" evidence="11">
    <location>
        <begin position="135"/>
        <end position="158"/>
    </location>
</feature>
<keyword evidence="8 11" id="KW-0350">Heme biosynthesis</keyword>
<feature type="transmembrane region" description="Helical" evidence="11">
    <location>
        <begin position="109"/>
        <end position="129"/>
    </location>
</feature>
<dbReference type="NCBIfam" id="TIGR01473">
    <property type="entry name" value="cyoE_ctaB"/>
    <property type="match status" value="1"/>
</dbReference>
<evidence type="ECO:0000256" key="4">
    <source>
        <dbReference type="ARBA" id="ARBA00010223"/>
    </source>
</evidence>
<organism evidence="12">
    <name type="scientific">Archaeoglobus fulgidus</name>
    <dbReference type="NCBI Taxonomy" id="2234"/>
    <lineage>
        <taxon>Archaea</taxon>
        <taxon>Methanobacteriati</taxon>
        <taxon>Methanobacteriota</taxon>
        <taxon>Archaeoglobi</taxon>
        <taxon>Archaeoglobales</taxon>
        <taxon>Archaeoglobaceae</taxon>
        <taxon>Archaeoglobus</taxon>
    </lineage>
</organism>
<dbReference type="AlphaFoldDB" id="A0A7J3M3D3"/>
<dbReference type="EC" id="2.5.1.141" evidence="11"/>
<dbReference type="GO" id="GO:0005886">
    <property type="term" value="C:plasma membrane"/>
    <property type="evidence" value="ECO:0007669"/>
    <property type="project" value="UniProtKB-SubCell"/>
</dbReference>